<dbReference type="EMBL" id="CP028923">
    <property type="protein sequence ID" value="QCK15406.1"/>
    <property type="molecule type" value="Genomic_DNA"/>
</dbReference>
<feature type="signal peptide" evidence="7">
    <location>
        <begin position="1"/>
        <end position="22"/>
    </location>
</feature>
<dbReference type="SUPFAM" id="SSF56935">
    <property type="entry name" value="Porins"/>
    <property type="match status" value="1"/>
</dbReference>
<dbReference type="GO" id="GO:0044718">
    <property type="term" value="P:siderophore transmembrane transport"/>
    <property type="evidence" value="ECO:0007669"/>
    <property type="project" value="TreeGrafter"/>
</dbReference>
<keyword evidence="3" id="KW-1134">Transmembrane beta strand</keyword>
<evidence type="ECO:0000256" key="5">
    <source>
        <dbReference type="ARBA" id="ARBA00023136"/>
    </source>
</evidence>
<comment type="subcellular location">
    <subcellularLocation>
        <location evidence="1">Cell outer membrane</location>
        <topology evidence="1">Multi-pass membrane protein</topology>
    </subcellularLocation>
</comment>
<keyword evidence="7" id="KW-0732">Signal</keyword>
<dbReference type="InterPro" id="IPR039426">
    <property type="entry name" value="TonB-dep_rcpt-like"/>
</dbReference>
<evidence type="ECO:0000313" key="10">
    <source>
        <dbReference type="Proteomes" id="UP000298616"/>
    </source>
</evidence>
<evidence type="ECO:0000313" key="9">
    <source>
        <dbReference type="EMBL" id="QCK15406.1"/>
    </source>
</evidence>
<accession>A0A4D7JTE8</accession>
<dbReference type="OrthoDB" id="9768147at2"/>
<evidence type="ECO:0000256" key="3">
    <source>
        <dbReference type="ARBA" id="ARBA00022452"/>
    </source>
</evidence>
<keyword evidence="10" id="KW-1185">Reference proteome</keyword>
<keyword evidence="2" id="KW-0813">Transport</keyword>
<reference evidence="9 10" key="1">
    <citation type="submission" date="2018-04" db="EMBL/GenBank/DDBJ databases">
        <title>Complete genome uncultured novel isolate.</title>
        <authorList>
            <person name="Merlino G."/>
        </authorList>
    </citation>
    <scope>NUCLEOTIDE SEQUENCE [LARGE SCALE GENOMIC DNA]</scope>
    <source>
        <strain evidence="10">R1DC9</strain>
    </source>
</reference>
<dbReference type="KEGG" id="fpf:DCC35_11950"/>
<dbReference type="InterPro" id="IPR008969">
    <property type="entry name" value="CarboxyPept-like_regulatory"/>
</dbReference>
<sequence>MNQFYKSLTYLLFILVSTSAFAQGLTTSSISGEVYDMMAEPLPGASVIAIHEPTGTKYGVATLPDGSFKIPNMKVGGPYNITVSFVGFIPETLQLEKLQLGENFSFTIALMEESTNLGEVEVVASRNDDAEQTGAATYVKGEQLRELPSIARSQQDFTRLTPQSDGLSFGGRNNLYNNFSLDGSVFNNSFGLDVPTPGGQTGAQPVSLDAIDQIQVSLAPFDVRQGGFTGAGINAVTRSGTNEISASVYHFFRNENFVGDQVSGTSVPNLDFKTNTSGFRVGGPIIKNKLFFFVNGEIERRNELATGFVASTSENQGDPNAATVSESDIIAVQQHLRNNWGYDPGAYQGYFHETYNDKILLKLDWNINDKNNFSIRYNYLKSWKDILPHPEALGGRSPEPFRLAFENSSYRIHNNINSIIAELNTQFSNKLFNKLVVGYSAFRDYREPKSAPFPTIDILNDRGQVSIYAGSEFFSTENVLNQDVFQINDNLTFIRDKHMITVGTNFEYFAFENSFNLFYYPWVTAFSVQDFLNDDFVYFAGDPNAQTGDFNQDVIESNKNPLNITNFEVAQWALYVQDEISVSNKLNLTAGLRVDIPLYFSDVNGDPRVDNYDGWVDENGNPASFNASQWPDSKLLWSPRLGFNYKPLETDKIVIRGGTGIFTGRIPFVWLGNQAANARFLPGYTFQVNATAEDFRFPQVWKTNIAVDYKTDNNWEFTGELLYGKDVNAVVHRNYNMNVPTDRLSGTGDERLIFTDFSDVNIYSADPDSETFLDAGAILLDNTSKGYQFNVTGQVRKAFDNGLNFMAAYTYLDSRDLTSIPAEIAADAFQRNVVAGNPNNPDYSWSRYGLEHRFIASLNYGKTYANDKFRTSIGMFYEIGSGGRYNMVYATAPDATASINGDNITFNDLIYIPANQNDINFGTVDATGVGIEAANAAEQWAALDAYISGNDYLDSRRGDYFERNGGQLPWFAQLDIKILQDFNFLANGKTNTIQLSVDILNFGNMINSDWGVRQILQTNAPITYTGTDNNNVPYFNFDPDLQNNYNDNVSLISKWQMQLGVRYIFN</sequence>
<dbReference type="Gene3D" id="2.60.40.1120">
    <property type="entry name" value="Carboxypeptidase-like, regulatory domain"/>
    <property type="match status" value="1"/>
</dbReference>
<dbReference type="RefSeq" id="WP_137091004.1">
    <property type="nucleotide sequence ID" value="NZ_CP028923.1"/>
</dbReference>
<keyword evidence="6" id="KW-0998">Cell outer membrane</keyword>
<dbReference type="GO" id="GO:0009279">
    <property type="term" value="C:cell outer membrane"/>
    <property type="evidence" value="ECO:0007669"/>
    <property type="project" value="UniProtKB-SubCell"/>
</dbReference>
<dbReference type="InterPro" id="IPR036942">
    <property type="entry name" value="Beta-barrel_TonB_sf"/>
</dbReference>
<keyword evidence="9" id="KW-0675">Receptor</keyword>
<evidence type="ECO:0000256" key="2">
    <source>
        <dbReference type="ARBA" id="ARBA00022448"/>
    </source>
</evidence>
<dbReference type="Pfam" id="PF13620">
    <property type="entry name" value="CarboxypepD_reg"/>
    <property type="match status" value="1"/>
</dbReference>
<evidence type="ECO:0000256" key="7">
    <source>
        <dbReference type="SAM" id="SignalP"/>
    </source>
</evidence>
<gene>
    <name evidence="9" type="ORF">DCC35_11950</name>
</gene>
<feature type="chain" id="PRO_5020785479" evidence="7">
    <location>
        <begin position="23"/>
        <end position="1066"/>
    </location>
</feature>
<dbReference type="Gene3D" id="2.40.170.20">
    <property type="entry name" value="TonB-dependent receptor, beta-barrel domain"/>
    <property type="match status" value="1"/>
</dbReference>
<dbReference type="InterPro" id="IPR057601">
    <property type="entry name" value="Oar-like_b-barrel"/>
</dbReference>
<dbReference type="Proteomes" id="UP000298616">
    <property type="component" value="Chromosome"/>
</dbReference>
<dbReference type="AlphaFoldDB" id="A0A4D7JTE8"/>
<feature type="domain" description="TonB-dependent transporter Oar-like beta-barrel" evidence="8">
    <location>
        <begin position="236"/>
        <end position="688"/>
    </location>
</feature>
<keyword evidence="4" id="KW-0812">Transmembrane</keyword>
<protein>
    <submittedName>
        <fullName evidence="9">TonB-dependent receptor</fullName>
    </submittedName>
</protein>
<dbReference type="SUPFAM" id="SSF49464">
    <property type="entry name" value="Carboxypeptidase regulatory domain-like"/>
    <property type="match status" value="1"/>
</dbReference>
<evidence type="ECO:0000256" key="1">
    <source>
        <dbReference type="ARBA" id="ARBA00004571"/>
    </source>
</evidence>
<name>A0A4D7JTE8_9BACT</name>
<dbReference type="GO" id="GO:0015344">
    <property type="term" value="F:siderophore uptake transmembrane transporter activity"/>
    <property type="evidence" value="ECO:0007669"/>
    <property type="project" value="TreeGrafter"/>
</dbReference>
<dbReference type="Pfam" id="PF25183">
    <property type="entry name" value="OMP_b-brl_4"/>
    <property type="match status" value="1"/>
</dbReference>
<organism evidence="9 10">
    <name type="scientific">Mangrovivirga cuniculi</name>
    <dbReference type="NCBI Taxonomy" id="2715131"/>
    <lineage>
        <taxon>Bacteria</taxon>
        <taxon>Pseudomonadati</taxon>
        <taxon>Bacteroidota</taxon>
        <taxon>Cytophagia</taxon>
        <taxon>Cytophagales</taxon>
        <taxon>Mangrovivirgaceae</taxon>
        <taxon>Mangrovivirga</taxon>
    </lineage>
</organism>
<dbReference type="PANTHER" id="PTHR30069">
    <property type="entry name" value="TONB-DEPENDENT OUTER MEMBRANE RECEPTOR"/>
    <property type="match status" value="1"/>
</dbReference>
<dbReference type="PANTHER" id="PTHR30069:SF46">
    <property type="entry name" value="OAR PROTEIN"/>
    <property type="match status" value="1"/>
</dbReference>
<proteinExistence type="predicted"/>
<evidence type="ECO:0000256" key="6">
    <source>
        <dbReference type="ARBA" id="ARBA00023237"/>
    </source>
</evidence>
<evidence type="ECO:0000256" key="4">
    <source>
        <dbReference type="ARBA" id="ARBA00022692"/>
    </source>
</evidence>
<evidence type="ECO:0000259" key="8">
    <source>
        <dbReference type="Pfam" id="PF25183"/>
    </source>
</evidence>
<keyword evidence="5" id="KW-0472">Membrane</keyword>